<keyword evidence="2" id="KW-1133">Transmembrane helix</keyword>
<feature type="compositionally biased region" description="Basic and acidic residues" evidence="1">
    <location>
        <begin position="71"/>
        <end position="81"/>
    </location>
</feature>
<keyword evidence="2" id="KW-0812">Transmembrane</keyword>
<reference evidence="3 4" key="1">
    <citation type="submission" date="2022-10" db="EMBL/GenBank/DDBJ databases">
        <title>The complete genomes of actinobacterial strains from the NBC collection.</title>
        <authorList>
            <person name="Joergensen T.S."/>
            <person name="Alvarez Arevalo M."/>
            <person name="Sterndorff E.B."/>
            <person name="Faurdal D."/>
            <person name="Vuksanovic O."/>
            <person name="Mourched A.-S."/>
            <person name="Charusanti P."/>
            <person name="Shaw S."/>
            <person name="Blin K."/>
            <person name="Weber T."/>
        </authorList>
    </citation>
    <scope>NUCLEOTIDE SEQUENCE [LARGE SCALE GENOMIC DNA]</scope>
    <source>
        <strain evidence="3 4">NBC_00206</strain>
    </source>
</reference>
<feature type="transmembrane region" description="Helical" evidence="2">
    <location>
        <begin position="6"/>
        <end position="27"/>
    </location>
</feature>
<feature type="region of interest" description="Disordered" evidence="1">
    <location>
        <begin position="46"/>
        <end position="81"/>
    </location>
</feature>
<evidence type="ECO:0000256" key="1">
    <source>
        <dbReference type="SAM" id="MobiDB-lite"/>
    </source>
</evidence>
<evidence type="ECO:0000313" key="4">
    <source>
        <dbReference type="Proteomes" id="UP001622690"/>
    </source>
</evidence>
<protein>
    <recommendedName>
        <fullName evidence="5">Twin-arginine translocase TatA/TatE family subunit</fullName>
    </recommendedName>
</protein>
<evidence type="ECO:0000313" key="3">
    <source>
        <dbReference type="EMBL" id="WTO85180.1"/>
    </source>
</evidence>
<accession>A0ABZ1IY18</accession>
<gene>
    <name evidence="3" type="ORF">OHU27_23255</name>
</gene>
<sequence>MDGTAIIIILAIAGVVSVLLFAIKGILDQLPDVFDSFRRARDAWKHLKEEPDEAPKPDDTEETPPAATVPTDDKQDPPAAA</sequence>
<organism evidence="3 4">
    <name type="scientific">Streptomyces nigra</name>
    <dbReference type="NCBI Taxonomy" id="1827580"/>
    <lineage>
        <taxon>Bacteria</taxon>
        <taxon>Bacillati</taxon>
        <taxon>Actinomycetota</taxon>
        <taxon>Actinomycetes</taxon>
        <taxon>Kitasatosporales</taxon>
        <taxon>Streptomycetaceae</taxon>
        <taxon>Streptomyces</taxon>
    </lineage>
</organism>
<feature type="compositionally biased region" description="Basic and acidic residues" evidence="1">
    <location>
        <begin position="46"/>
        <end position="58"/>
    </location>
</feature>
<keyword evidence="2" id="KW-0472">Membrane</keyword>
<evidence type="ECO:0000256" key="2">
    <source>
        <dbReference type="SAM" id="Phobius"/>
    </source>
</evidence>
<proteinExistence type="predicted"/>
<dbReference type="EMBL" id="CP108125">
    <property type="protein sequence ID" value="WTO85180.1"/>
    <property type="molecule type" value="Genomic_DNA"/>
</dbReference>
<name>A0ABZ1IY18_9ACTN</name>
<keyword evidence="4" id="KW-1185">Reference proteome</keyword>
<dbReference type="Proteomes" id="UP001622690">
    <property type="component" value="Chromosome"/>
</dbReference>
<evidence type="ECO:0008006" key="5">
    <source>
        <dbReference type="Google" id="ProtNLM"/>
    </source>
</evidence>
<dbReference type="RefSeq" id="WP_406258756.1">
    <property type="nucleotide sequence ID" value="NZ_CP108125.1"/>
</dbReference>